<evidence type="ECO:0000256" key="4">
    <source>
        <dbReference type="ARBA" id="ARBA00022840"/>
    </source>
</evidence>
<keyword evidence="2" id="KW-0813">Transport</keyword>
<evidence type="ECO:0000259" key="5">
    <source>
        <dbReference type="PROSITE" id="PS50893"/>
    </source>
</evidence>
<evidence type="ECO:0000256" key="1">
    <source>
        <dbReference type="ARBA" id="ARBA00005417"/>
    </source>
</evidence>
<protein>
    <submittedName>
        <fullName evidence="6">Wzt</fullName>
    </submittedName>
</protein>
<dbReference type="CDD" id="cd03220">
    <property type="entry name" value="ABC_KpsT_Wzt"/>
    <property type="match status" value="1"/>
</dbReference>
<organism evidence="6 7">
    <name type="scientific">Methylomirabilis oxygeniifera</name>
    <dbReference type="NCBI Taxonomy" id="671143"/>
    <lineage>
        <taxon>Bacteria</taxon>
        <taxon>Candidatus Methylomirabilota</taxon>
        <taxon>Candidatus Methylomirabilia</taxon>
        <taxon>Candidatus Methylomirabilales</taxon>
        <taxon>Candidatus Methylomirabilaceae</taxon>
        <taxon>Candidatus Methylomirabilis</taxon>
    </lineage>
</organism>
<reference evidence="6 7" key="1">
    <citation type="journal article" date="2010" name="Nature">
        <title>Nitrite-driven anaerobic methane oxidation by oxygenic bacteria.</title>
        <authorList>
            <person name="Ettwig K.F."/>
            <person name="Butler M.K."/>
            <person name="Le Paslier D."/>
            <person name="Pelletier E."/>
            <person name="Mangenot S."/>
            <person name="Kuypers M.M.M."/>
            <person name="Schreiber F."/>
            <person name="Dutilh B.E."/>
            <person name="Zedelius J."/>
            <person name="de Beer D."/>
            <person name="Gloerich J."/>
            <person name="Wessels H.J.C.T."/>
            <person name="van Allen T."/>
            <person name="Luesken F."/>
            <person name="Wu M."/>
            <person name="van de Pas-Schoonen K.T."/>
            <person name="Op den Camp H.J.M."/>
            <person name="Janssen-Megens E.M."/>
            <person name="Francoijs K-J."/>
            <person name="Stunnenberg H."/>
            <person name="Weissenbach J."/>
            <person name="Jetten M.S.M."/>
            <person name="Strous M."/>
        </authorList>
    </citation>
    <scope>NUCLEOTIDE SEQUENCE [LARGE SCALE GENOMIC DNA]</scope>
</reference>
<dbReference type="Pfam" id="PF14524">
    <property type="entry name" value="Wzt_C"/>
    <property type="match status" value="1"/>
</dbReference>
<evidence type="ECO:0000313" key="6">
    <source>
        <dbReference type="EMBL" id="CBE67350.1"/>
    </source>
</evidence>
<proteinExistence type="inferred from homology"/>
<dbReference type="GO" id="GO:0140359">
    <property type="term" value="F:ABC-type transporter activity"/>
    <property type="evidence" value="ECO:0007669"/>
    <property type="project" value="InterPro"/>
</dbReference>
<keyword evidence="4" id="KW-0067">ATP-binding</keyword>
<evidence type="ECO:0000256" key="2">
    <source>
        <dbReference type="ARBA" id="ARBA00022448"/>
    </source>
</evidence>
<dbReference type="SUPFAM" id="SSF52540">
    <property type="entry name" value="P-loop containing nucleoside triphosphate hydrolases"/>
    <property type="match status" value="1"/>
</dbReference>
<dbReference type="SMART" id="SM00382">
    <property type="entry name" value="AAA"/>
    <property type="match status" value="1"/>
</dbReference>
<dbReference type="Gene3D" id="2.70.50.60">
    <property type="entry name" value="abc- transporter (atp binding component) like domain"/>
    <property type="match status" value="1"/>
</dbReference>
<dbReference type="AlphaFoldDB" id="D5MIK0"/>
<dbReference type="CDD" id="cd10147">
    <property type="entry name" value="Wzt_C-like"/>
    <property type="match status" value="1"/>
</dbReference>
<dbReference type="PANTHER" id="PTHR46743">
    <property type="entry name" value="TEICHOIC ACIDS EXPORT ATP-BINDING PROTEIN TAGH"/>
    <property type="match status" value="1"/>
</dbReference>
<dbReference type="GO" id="GO:0016887">
    <property type="term" value="F:ATP hydrolysis activity"/>
    <property type="evidence" value="ECO:0007669"/>
    <property type="project" value="InterPro"/>
</dbReference>
<evidence type="ECO:0000256" key="3">
    <source>
        <dbReference type="ARBA" id="ARBA00022741"/>
    </source>
</evidence>
<dbReference type="Proteomes" id="UP000006898">
    <property type="component" value="Chromosome"/>
</dbReference>
<dbReference type="Pfam" id="PF00005">
    <property type="entry name" value="ABC_tran"/>
    <property type="match status" value="1"/>
</dbReference>
<dbReference type="InterPro" id="IPR050683">
    <property type="entry name" value="Bact_Polysacc_Export_ATP-bd"/>
</dbReference>
<dbReference type="KEGG" id="mox:DAMO_0252"/>
<dbReference type="GO" id="GO:0016020">
    <property type="term" value="C:membrane"/>
    <property type="evidence" value="ECO:0007669"/>
    <property type="project" value="InterPro"/>
</dbReference>
<dbReference type="InterPro" id="IPR015860">
    <property type="entry name" value="ABC_transpr_TagH-like"/>
</dbReference>
<gene>
    <name evidence="6" type="primary">wzt</name>
    <name evidence="6" type="ORF">DAMO_0252</name>
</gene>
<dbReference type="PANTHER" id="PTHR46743:SF2">
    <property type="entry name" value="TEICHOIC ACIDS EXPORT ATP-BINDING PROTEIN TAGH"/>
    <property type="match status" value="1"/>
</dbReference>
<name>D5MIK0_METO1</name>
<accession>D5MIK0</accession>
<dbReference type="InterPro" id="IPR027417">
    <property type="entry name" value="P-loop_NTPase"/>
</dbReference>
<dbReference type="InterPro" id="IPR003593">
    <property type="entry name" value="AAA+_ATPase"/>
</dbReference>
<dbReference type="PATRIC" id="fig|671143.5.peg.215"/>
<feature type="domain" description="ABC transporter" evidence="5">
    <location>
        <begin position="4"/>
        <end position="245"/>
    </location>
</feature>
<dbReference type="eggNOG" id="COG1134">
    <property type="taxonomic scope" value="Bacteria"/>
</dbReference>
<dbReference type="HOGENOM" id="CLU_000604_101_1_0"/>
<sequence length="422" mass="46961">MYAIEVHDLSKVYRLYSNPKDRLKEYLFRGRRTYHQAFWALRNVSFRVAHGSTLGLVGDNGAGKSTLLQLVAGTLRPTSGSVTLNGRVSTILELGAGFNPEFTGRENVFMTGSIMGIPQQEMERRFPEIAAFAEIGDFIERPVKLYSSGMYVRLAFAVATSVDPDILIVDEALSVGDQYFQKRCIDRIEGFRKSGKSILFCSHNLYQIRLICDEAVWLKDGEVAMAGEASRVIGAYQNYMREREMPKASPATVEVGPRTFPWVSGVRLSCGDEEGDRDEFVTGDELVVTVAYEVPDPPRVVHVGVVIVRNDSVQVFGTGTHVSGVKLPPRSSSSRIRFPALPLLSGQYAISVFLLDEHGIHVYDEKEREFKFQVTQNVQALGLSFLEHRWDVEVPHEANGKWGSDDHAGNKQINNALGIVKG</sequence>
<dbReference type="PROSITE" id="PS50893">
    <property type="entry name" value="ABC_TRANSPORTER_2"/>
    <property type="match status" value="1"/>
</dbReference>
<dbReference type="EMBL" id="FP565575">
    <property type="protein sequence ID" value="CBE67350.1"/>
    <property type="molecule type" value="Genomic_DNA"/>
</dbReference>
<dbReference type="InterPro" id="IPR029439">
    <property type="entry name" value="Wzt_C"/>
</dbReference>
<dbReference type="GO" id="GO:0005524">
    <property type="term" value="F:ATP binding"/>
    <property type="evidence" value="ECO:0007669"/>
    <property type="project" value="UniProtKB-KW"/>
</dbReference>
<evidence type="ECO:0000313" key="7">
    <source>
        <dbReference type="Proteomes" id="UP000006898"/>
    </source>
</evidence>
<comment type="similarity">
    <text evidence="1">Belongs to the ABC transporter superfamily.</text>
</comment>
<dbReference type="InterPro" id="IPR003439">
    <property type="entry name" value="ABC_transporter-like_ATP-bd"/>
</dbReference>
<keyword evidence="3" id="KW-0547">Nucleotide-binding</keyword>
<dbReference type="Gene3D" id="3.40.50.300">
    <property type="entry name" value="P-loop containing nucleotide triphosphate hydrolases"/>
    <property type="match status" value="1"/>
</dbReference>
<dbReference type="STRING" id="671143.DAMO_0252"/>